<dbReference type="KEGG" id="goe:100904923"/>
<organism evidence="2 3">
    <name type="scientific">Galendromus occidentalis</name>
    <name type="common">western predatory mite</name>
    <dbReference type="NCBI Taxonomy" id="34638"/>
    <lineage>
        <taxon>Eukaryota</taxon>
        <taxon>Metazoa</taxon>
        <taxon>Ecdysozoa</taxon>
        <taxon>Arthropoda</taxon>
        <taxon>Chelicerata</taxon>
        <taxon>Arachnida</taxon>
        <taxon>Acari</taxon>
        <taxon>Parasitiformes</taxon>
        <taxon>Mesostigmata</taxon>
        <taxon>Gamasina</taxon>
        <taxon>Phytoseioidea</taxon>
        <taxon>Phytoseiidae</taxon>
        <taxon>Typhlodrominae</taxon>
        <taxon>Galendromus</taxon>
    </lineage>
</organism>
<evidence type="ECO:0000259" key="1">
    <source>
        <dbReference type="Pfam" id="PF10551"/>
    </source>
</evidence>
<gene>
    <name evidence="3" type="primary">LOC100904923</name>
</gene>
<dbReference type="GeneID" id="100904923"/>
<protein>
    <submittedName>
        <fullName evidence="3">Uncharacterized protein LOC100904923</fullName>
    </submittedName>
</protein>
<keyword evidence="2" id="KW-1185">Reference proteome</keyword>
<evidence type="ECO:0000313" key="2">
    <source>
        <dbReference type="Proteomes" id="UP000694867"/>
    </source>
</evidence>
<dbReference type="RefSeq" id="XP_018497595.1">
    <property type="nucleotide sequence ID" value="XM_018642079.1"/>
</dbReference>
<accession>A0AAJ7L6V9</accession>
<name>A0AAJ7L6V9_9ACAR</name>
<dbReference type="AlphaFoldDB" id="A0AAJ7L6V9"/>
<evidence type="ECO:0000313" key="3">
    <source>
        <dbReference type="RefSeq" id="XP_018497595.1"/>
    </source>
</evidence>
<proteinExistence type="predicted"/>
<feature type="domain" description="MULE transposase" evidence="1">
    <location>
        <begin position="16"/>
        <end position="95"/>
    </location>
</feature>
<sequence length="282" mass="32333">MNCSCITIPVCPLIFYQLYTFHVKLPDGKTVPVVYAFLPAKSSETYRRLLRIILEAVDGFHPQGIHIDFEVAMIRELEIAFPAAGVLGCSFHFNQSVWRHVQGDPNLREAYTQNHDFALKLRMFPALSYAPIDEVVTLFNMLVDSEFVRGNERLLTGFVNYFEATWVGRERNPPLMKLEWWNVHSLVLDGMGCTNNEVEGWHSAFAGRIGSSHPTVFKLLEQIKVEQGKTEFVVENSLSQGIGNRSKKKYRDRQQRLYKLVSTYATRNSLLFLRGIAHNISF</sequence>
<reference evidence="3" key="1">
    <citation type="submission" date="2025-08" db="UniProtKB">
        <authorList>
            <consortium name="RefSeq"/>
        </authorList>
    </citation>
    <scope>IDENTIFICATION</scope>
</reference>
<dbReference type="InterPro" id="IPR018289">
    <property type="entry name" value="MULE_transposase_dom"/>
</dbReference>
<dbReference type="Proteomes" id="UP000694867">
    <property type="component" value="Unplaced"/>
</dbReference>
<dbReference type="Pfam" id="PF10551">
    <property type="entry name" value="MULE"/>
    <property type="match status" value="1"/>
</dbReference>